<reference evidence="2 3" key="1">
    <citation type="journal article" date="2023" name="Arcadia Sci">
        <title>De novo assembly of a long-read Amblyomma americanum tick genome.</title>
        <authorList>
            <person name="Chou S."/>
            <person name="Poskanzer K.E."/>
            <person name="Rollins M."/>
            <person name="Thuy-Boun P.S."/>
        </authorList>
    </citation>
    <scope>NUCLEOTIDE SEQUENCE [LARGE SCALE GENOMIC DNA]</scope>
    <source>
        <strain evidence="2">F_SG_1</strain>
        <tissue evidence="2">Salivary glands</tissue>
    </source>
</reference>
<feature type="region of interest" description="Disordered" evidence="1">
    <location>
        <begin position="65"/>
        <end position="84"/>
    </location>
</feature>
<dbReference type="Proteomes" id="UP001321473">
    <property type="component" value="Unassembled WGS sequence"/>
</dbReference>
<accession>A0AAQ4EGU8</accession>
<dbReference type="AlphaFoldDB" id="A0AAQ4EGU8"/>
<organism evidence="2 3">
    <name type="scientific">Amblyomma americanum</name>
    <name type="common">Lone star tick</name>
    <dbReference type="NCBI Taxonomy" id="6943"/>
    <lineage>
        <taxon>Eukaryota</taxon>
        <taxon>Metazoa</taxon>
        <taxon>Ecdysozoa</taxon>
        <taxon>Arthropoda</taxon>
        <taxon>Chelicerata</taxon>
        <taxon>Arachnida</taxon>
        <taxon>Acari</taxon>
        <taxon>Parasitiformes</taxon>
        <taxon>Ixodida</taxon>
        <taxon>Ixodoidea</taxon>
        <taxon>Ixodidae</taxon>
        <taxon>Amblyomminae</taxon>
        <taxon>Amblyomma</taxon>
    </lineage>
</organism>
<dbReference type="EMBL" id="JARKHS020016402">
    <property type="protein sequence ID" value="KAK8773723.1"/>
    <property type="molecule type" value="Genomic_DNA"/>
</dbReference>
<comment type="caution">
    <text evidence="2">The sequence shown here is derived from an EMBL/GenBank/DDBJ whole genome shotgun (WGS) entry which is preliminary data.</text>
</comment>
<gene>
    <name evidence="2" type="ORF">V5799_011744</name>
</gene>
<keyword evidence="3" id="KW-1185">Reference proteome</keyword>
<evidence type="ECO:0000256" key="1">
    <source>
        <dbReference type="SAM" id="MobiDB-lite"/>
    </source>
</evidence>
<proteinExistence type="predicted"/>
<sequence>MRMKNVQWEHRPRGSASMPAQLPYGSTAAGQLCFVNCGTVCHNTFYAFSAATQVSLGLKLRVPAETQTEPLPDQEAPAEQATLR</sequence>
<evidence type="ECO:0000313" key="2">
    <source>
        <dbReference type="EMBL" id="KAK8773723.1"/>
    </source>
</evidence>
<name>A0AAQ4EGU8_AMBAM</name>
<protein>
    <submittedName>
        <fullName evidence="2">Uncharacterized protein</fullName>
    </submittedName>
</protein>
<evidence type="ECO:0000313" key="3">
    <source>
        <dbReference type="Proteomes" id="UP001321473"/>
    </source>
</evidence>